<evidence type="ECO:0000313" key="1">
    <source>
        <dbReference type="EMBL" id="NKX46289.1"/>
    </source>
</evidence>
<evidence type="ECO:0000313" key="2">
    <source>
        <dbReference type="Proteomes" id="UP000526408"/>
    </source>
</evidence>
<dbReference type="Proteomes" id="UP000526408">
    <property type="component" value="Unassembled WGS sequence"/>
</dbReference>
<accession>A0A7X6K060</accession>
<dbReference type="AlphaFoldDB" id="A0A7X6K060"/>
<proteinExistence type="predicted"/>
<sequence length="84" mass="9140">MRDTWTPTGWQRSLALALRRFGAEEDGLSTVDWVVIAAGATAMGIMTLSTGRDTATDYSADIRTELEGGRFVAPWLDALPVQQP</sequence>
<dbReference type="EMBL" id="JAAZQQ010000007">
    <property type="protein sequence ID" value="NKX46289.1"/>
    <property type="molecule type" value="Genomic_DNA"/>
</dbReference>
<comment type="caution">
    <text evidence="1">The sequence shown here is derived from an EMBL/GenBank/DDBJ whole genome shotgun (WGS) entry which is preliminary data.</text>
</comment>
<dbReference type="RefSeq" id="WP_168624681.1">
    <property type="nucleotide sequence ID" value="NZ_JAAZQQ010000007.1"/>
</dbReference>
<protein>
    <submittedName>
        <fullName evidence="1">Uncharacterized protein</fullName>
    </submittedName>
</protein>
<keyword evidence="2" id="KW-1185">Reference proteome</keyword>
<name>A0A7X6K060_9RHOB</name>
<organism evidence="1 2">
    <name type="scientific">Roseicyclus persicicus</name>
    <dbReference type="NCBI Taxonomy" id="2650661"/>
    <lineage>
        <taxon>Bacteria</taxon>
        <taxon>Pseudomonadati</taxon>
        <taxon>Pseudomonadota</taxon>
        <taxon>Alphaproteobacteria</taxon>
        <taxon>Rhodobacterales</taxon>
        <taxon>Roseobacteraceae</taxon>
        <taxon>Roseicyclus</taxon>
    </lineage>
</organism>
<reference evidence="1 2" key="1">
    <citation type="submission" date="2020-04" db="EMBL/GenBank/DDBJ databases">
        <authorList>
            <person name="Yoon J."/>
        </authorList>
    </citation>
    <scope>NUCLEOTIDE SEQUENCE [LARGE SCALE GENOMIC DNA]</scope>
    <source>
        <strain evidence="1 2">KMU-115</strain>
    </source>
</reference>
<gene>
    <name evidence="1" type="ORF">HCU73_16975</name>
</gene>